<dbReference type="SUPFAM" id="SSF81383">
    <property type="entry name" value="F-box domain"/>
    <property type="match status" value="1"/>
</dbReference>
<evidence type="ECO:0000313" key="2">
    <source>
        <dbReference type="EMBL" id="RLN30568.1"/>
    </source>
</evidence>
<protein>
    <recommendedName>
        <fullName evidence="4">FBD domain-containing protein</fullName>
    </recommendedName>
</protein>
<organism evidence="2 3">
    <name type="scientific">Panicum miliaceum</name>
    <name type="common">Proso millet</name>
    <name type="synonym">Broomcorn millet</name>
    <dbReference type="NCBI Taxonomy" id="4540"/>
    <lineage>
        <taxon>Eukaryota</taxon>
        <taxon>Viridiplantae</taxon>
        <taxon>Streptophyta</taxon>
        <taxon>Embryophyta</taxon>
        <taxon>Tracheophyta</taxon>
        <taxon>Spermatophyta</taxon>
        <taxon>Magnoliopsida</taxon>
        <taxon>Liliopsida</taxon>
        <taxon>Poales</taxon>
        <taxon>Poaceae</taxon>
        <taxon>PACMAD clade</taxon>
        <taxon>Panicoideae</taxon>
        <taxon>Panicodae</taxon>
        <taxon>Paniceae</taxon>
        <taxon>Panicinae</taxon>
        <taxon>Panicum</taxon>
        <taxon>Panicum sect. Panicum</taxon>
    </lineage>
</organism>
<dbReference type="PANTHER" id="PTHR34709:SF75">
    <property type="entry name" value="FBD DOMAIN-CONTAINING PROTEIN"/>
    <property type="match status" value="1"/>
</dbReference>
<dbReference type="PANTHER" id="PTHR34709">
    <property type="entry name" value="OS10G0396666 PROTEIN"/>
    <property type="match status" value="1"/>
</dbReference>
<gene>
    <name evidence="2" type="ORF">C2845_PM05G22580</name>
</gene>
<evidence type="ECO:0000313" key="3">
    <source>
        <dbReference type="Proteomes" id="UP000275267"/>
    </source>
</evidence>
<evidence type="ECO:0000256" key="1">
    <source>
        <dbReference type="SAM" id="MobiDB-lite"/>
    </source>
</evidence>
<comment type="caution">
    <text evidence="2">The sequence shown here is derived from an EMBL/GenBank/DDBJ whole genome shotgun (WGS) entry which is preliminary data.</text>
</comment>
<sequence length="475" mass="53593">MQLRSGRRLPPWAPARGGQRRHGRAPHCRVDGGDDDDDDVEEDRISSLPDDLILAVLVRLLCVKTAARTSVLARRWRGLWTQLPELHMLDLTSLEAAPAQVTRPALDLLCIHLHLNGEVLDRVSSVLCDVAERLAPKVVSIDLFDEVLAVQGVDRLNLPCFRTSTHLYLTVNVPDNYALMMPPPGSKFEALTTLVLDMWTISFGDLIPMCPSLRYLDVADLMFGEVTVYSTSLEKLKVNTQEDEDDLWLIDISAPLLKEASFDIRALRDLSVSFSAPTVEKIFWTCEFIDEDTVGLPCMRLDSLDYSLRRGVRQLCLRIVYSNYLSEEADWTFAEEISQQLPLFSRLSVLKLELQIEGHAFAPLVLHLLHQIRPAKALNVKLTHARKAGMQCPPNCPCEQPNNNWRNENISLTNLEEVTLDGFEGHDDEVDFLKVLFRCATVLESMTVEVSTEGYEKICSICEQCPDVECDVYEA</sequence>
<reference evidence="3" key="1">
    <citation type="journal article" date="2019" name="Nat. Commun.">
        <title>The genome of broomcorn millet.</title>
        <authorList>
            <person name="Zou C."/>
            <person name="Miki D."/>
            <person name="Li D."/>
            <person name="Tang Q."/>
            <person name="Xiao L."/>
            <person name="Rajput S."/>
            <person name="Deng P."/>
            <person name="Jia W."/>
            <person name="Huang R."/>
            <person name="Zhang M."/>
            <person name="Sun Y."/>
            <person name="Hu J."/>
            <person name="Fu X."/>
            <person name="Schnable P.S."/>
            <person name="Li F."/>
            <person name="Zhang H."/>
            <person name="Feng B."/>
            <person name="Zhu X."/>
            <person name="Liu R."/>
            <person name="Schnable J.C."/>
            <person name="Zhu J.-K."/>
            <person name="Zhang H."/>
        </authorList>
    </citation>
    <scope>NUCLEOTIDE SEQUENCE [LARGE SCALE GENOMIC DNA]</scope>
</reference>
<dbReference type="InterPro" id="IPR036047">
    <property type="entry name" value="F-box-like_dom_sf"/>
</dbReference>
<dbReference type="InterPro" id="IPR055312">
    <property type="entry name" value="FBL15-like"/>
</dbReference>
<feature type="compositionally biased region" description="Basic residues" evidence="1">
    <location>
        <begin position="18"/>
        <end position="27"/>
    </location>
</feature>
<feature type="region of interest" description="Disordered" evidence="1">
    <location>
        <begin position="1"/>
        <end position="41"/>
    </location>
</feature>
<dbReference type="OrthoDB" id="690108at2759"/>
<accession>A0A3L6T4N2</accession>
<proteinExistence type="predicted"/>
<dbReference type="Proteomes" id="UP000275267">
    <property type="component" value="Unassembled WGS sequence"/>
</dbReference>
<keyword evidence="3" id="KW-1185">Reference proteome</keyword>
<evidence type="ECO:0008006" key="4">
    <source>
        <dbReference type="Google" id="ProtNLM"/>
    </source>
</evidence>
<dbReference type="EMBL" id="PQIB02000003">
    <property type="protein sequence ID" value="RLN30568.1"/>
    <property type="molecule type" value="Genomic_DNA"/>
</dbReference>
<dbReference type="AlphaFoldDB" id="A0A3L6T4N2"/>
<name>A0A3L6T4N2_PANMI</name>